<sequence>MRTRLDAMLTEDIGGLMTKTRNLLSAARMRSKEDLCVLFIGF</sequence>
<gene>
    <name evidence="1" type="ORF">GALL_532720</name>
</gene>
<dbReference type="AlphaFoldDB" id="A0A1J5PCD2"/>
<evidence type="ECO:0000313" key="1">
    <source>
        <dbReference type="EMBL" id="OIQ65172.1"/>
    </source>
</evidence>
<accession>A0A1J5PCD2</accession>
<organism evidence="1">
    <name type="scientific">mine drainage metagenome</name>
    <dbReference type="NCBI Taxonomy" id="410659"/>
    <lineage>
        <taxon>unclassified sequences</taxon>
        <taxon>metagenomes</taxon>
        <taxon>ecological metagenomes</taxon>
    </lineage>
</organism>
<reference evidence="1" key="1">
    <citation type="submission" date="2016-10" db="EMBL/GenBank/DDBJ databases">
        <title>Sequence of Gallionella enrichment culture.</title>
        <authorList>
            <person name="Poehlein A."/>
            <person name="Muehling M."/>
            <person name="Daniel R."/>
        </authorList>
    </citation>
    <scope>NUCLEOTIDE SEQUENCE</scope>
</reference>
<dbReference type="EMBL" id="MLJW01007541">
    <property type="protein sequence ID" value="OIQ65172.1"/>
    <property type="molecule type" value="Genomic_DNA"/>
</dbReference>
<name>A0A1J5PCD2_9ZZZZ</name>
<protein>
    <submittedName>
        <fullName evidence="1">Uncharacterized protein</fullName>
    </submittedName>
</protein>
<comment type="caution">
    <text evidence="1">The sequence shown here is derived from an EMBL/GenBank/DDBJ whole genome shotgun (WGS) entry which is preliminary data.</text>
</comment>
<proteinExistence type="predicted"/>